<keyword evidence="3" id="KW-1185">Reference proteome</keyword>
<dbReference type="Pfam" id="PF25355">
    <property type="entry name" value="DUF7882"/>
    <property type="match status" value="1"/>
</dbReference>
<evidence type="ECO:0000313" key="3">
    <source>
        <dbReference type="Proteomes" id="UP001140293"/>
    </source>
</evidence>
<dbReference type="AlphaFoldDB" id="A0A9X2YUN3"/>
<name>A0A9X2YUN3_9MYCO</name>
<organism evidence="2 3">
    <name type="scientific">[Mycobacterium] manitobense</name>
    <dbReference type="NCBI Taxonomy" id="190147"/>
    <lineage>
        <taxon>Bacteria</taxon>
        <taxon>Bacillati</taxon>
        <taxon>Actinomycetota</taxon>
        <taxon>Actinomycetes</taxon>
        <taxon>Mycobacteriales</taxon>
        <taxon>Mycobacteriaceae</taxon>
        <taxon>Mycolicibacterium</taxon>
    </lineage>
</organism>
<evidence type="ECO:0000259" key="1">
    <source>
        <dbReference type="Pfam" id="PF25355"/>
    </source>
</evidence>
<dbReference type="RefSeq" id="WP_264015024.1">
    <property type="nucleotide sequence ID" value="NZ_JACKSJ010000211.1"/>
</dbReference>
<evidence type="ECO:0000313" key="2">
    <source>
        <dbReference type="EMBL" id="MCV7172857.1"/>
    </source>
</evidence>
<dbReference type="InterPro" id="IPR057204">
    <property type="entry name" value="DUF7882"/>
</dbReference>
<proteinExistence type="predicted"/>
<reference evidence="2" key="1">
    <citation type="submission" date="2020-07" db="EMBL/GenBank/DDBJ databases">
        <authorList>
            <person name="Pettersson B.M.F."/>
            <person name="Behra P.R.K."/>
            <person name="Ramesh M."/>
            <person name="Das S."/>
            <person name="Dasgupta S."/>
            <person name="Kirsebom L.A."/>
        </authorList>
    </citation>
    <scope>NUCLEOTIDE SEQUENCE</scope>
    <source>
        <strain evidence="2">DSM 44615</strain>
    </source>
</reference>
<sequence length="114" mass="11895">MATVHSGGQPIPGTFTNHFVAHLQAAVAARFATGKGFFLTTTGQGEGGAEVTTSHWLHPGIPLAFSYDVSGEDGAKVAPVALDHKEIDALTAAMDQPNGVRGSDGVWWPFAEHV</sequence>
<dbReference type="EMBL" id="JACKSJ010000211">
    <property type="protein sequence ID" value="MCV7172857.1"/>
    <property type="molecule type" value="Genomic_DNA"/>
</dbReference>
<feature type="domain" description="DUF7882" evidence="1">
    <location>
        <begin position="1"/>
        <end position="101"/>
    </location>
</feature>
<accession>A0A9X2YUN3</accession>
<comment type="caution">
    <text evidence="2">The sequence shown here is derived from an EMBL/GenBank/DDBJ whole genome shotgun (WGS) entry which is preliminary data.</text>
</comment>
<dbReference type="Proteomes" id="UP001140293">
    <property type="component" value="Unassembled WGS sequence"/>
</dbReference>
<reference evidence="2" key="2">
    <citation type="journal article" date="2022" name="BMC Genomics">
        <title>Comparative genome analysis of mycobacteria focusing on tRNA and non-coding RNA.</title>
        <authorList>
            <person name="Behra P.R.K."/>
            <person name="Pettersson B.M.F."/>
            <person name="Ramesh M."/>
            <person name="Das S."/>
            <person name="Dasgupta S."/>
            <person name="Kirsebom L.A."/>
        </authorList>
    </citation>
    <scope>NUCLEOTIDE SEQUENCE</scope>
    <source>
        <strain evidence="2">DSM 44615</strain>
    </source>
</reference>
<gene>
    <name evidence="2" type="ORF">H7I41_23310</name>
</gene>
<protein>
    <recommendedName>
        <fullName evidence="1">DUF7882 domain-containing protein</fullName>
    </recommendedName>
</protein>